<comment type="caution">
    <text evidence="10">The sequence shown here is derived from an EMBL/GenBank/DDBJ whole genome shotgun (WGS) entry which is preliminary data.</text>
</comment>
<dbReference type="GO" id="GO:0055085">
    <property type="term" value="P:transmembrane transport"/>
    <property type="evidence" value="ECO:0007669"/>
    <property type="project" value="UniProtKB-ARBA"/>
</dbReference>
<dbReference type="EMBL" id="VIKR01000002">
    <property type="protein sequence ID" value="TQV75425.1"/>
    <property type="molecule type" value="Genomic_DNA"/>
</dbReference>
<dbReference type="Gene3D" id="3.40.50.300">
    <property type="entry name" value="P-loop containing nucleotide triphosphate hydrolases"/>
    <property type="match status" value="1"/>
</dbReference>
<organism evidence="10 11">
    <name type="scientific">Aliikangiella marina</name>
    <dbReference type="NCBI Taxonomy" id="1712262"/>
    <lineage>
        <taxon>Bacteria</taxon>
        <taxon>Pseudomonadati</taxon>
        <taxon>Pseudomonadota</taxon>
        <taxon>Gammaproteobacteria</taxon>
        <taxon>Oceanospirillales</taxon>
        <taxon>Pleioneaceae</taxon>
        <taxon>Aliikangiella</taxon>
    </lineage>
</organism>
<dbReference type="GO" id="GO:0015833">
    <property type="term" value="P:peptide transport"/>
    <property type="evidence" value="ECO:0007669"/>
    <property type="project" value="InterPro"/>
</dbReference>
<dbReference type="SUPFAM" id="SSF52540">
    <property type="entry name" value="P-loop containing nucleoside triphosphate hydrolases"/>
    <property type="match status" value="1"/>
</dbReference>
<dbReference type="RefSeq" id="WP_142942039.1">
    <property type="nucleotide sequence ID" value="NZ_VIKR01000002.1"/>
</dbReference>
<accession>A0A545TDX6</accession>
<dbReference type="PANTHER" id="PTHR43297:SF4">
    <property type="entry name" value="PUTRESCINE EXPORT SYSTEM ATP-BINDING PROTEIN SAPD"/>
    <property type="match status" value="1"/>
</dbReference>
<evidence type="ECO:0000256" key="8">
    <source>
        <dbReference type="ARBA" id="ARBA00023136"/>
    </source>
</evidence>
<evidence type="ECO:0000256" key="2">
    <source>
        <dbReference type="ARBA" id="ARBA00005417"/>
    </source>
</evidence>
<sequence>MHLLRVENLSVSYLTESGEVPIVDRMSIKMGMGEILGVVGESGSGKSMMALAIMGLLSPKMRMRADYINLDGEDLMKMSVEDRAAYVASKAAIIFQEPQASLNPCFSIASQLDETIAFHGGGGRADRKTKALELLDDVGINRPDLVLKMYPHQLSGGMNQRVAIAMALACEPRLLIADEPTTALDVTIQSQIIELLVKLSRAQQSGLMLITHDFALLSENTDRIGVVYSGQLMEHAATENILSSPHHPYTKALLDSIPQLGDRHVKGSRLFALDGNIPAIDQLPVGCRLGPRCPKAERQCVNTPELRSIENYGKVRCHLASVSSVNKAEADS</sequence>
<dbReference type="CDD" id="cd03257">
    <property type="entry name" value="ABC_NikE_OppD_transporters"/>
    <property type="match status" value="1"/>
</dbReference>
<keyword evidence="11" id="KW-1185">Reference proteome</keyword>
<evidence type="ECO:0000256" key="4">
    <source>
        <dbReference type="ARBA" id="ARBA00022475"/>
    </source>
</evidence>
<dbReference type="Pfam" id="PF00005">
    <property type="entry name" value="ABC_tran"/>
    <property type="match status" value="1"/>
</dbReference>
<dbReference type="AlphaFoldDB" id="A0A545TDX6"/>
<comment type="similarity">
    <text evidence="2">Belongs to the ABC transporter superfamily.</text>
</comment>
<evidence type="ECO:0000256" key="5">
    <source>
        <dbReference type="ARBA" id="ARBA00022519"/>
    </source>
</evidence>
<evidence type="ECO:0000313" key="10">
    <source>
        <dbReference type="EMBL" id="TQV75425.1"/>
    </source>
</evidence>
<keyword evidence="7 10" id="KW-0067">ATP-binding</keyword>
<keyword evidence="6" id="KW-0547">Nucleotide-binding</keyword>
<keyword evidence="4" id="KW-1003">Cell membrane</keyword>
<dbReference type="Pfam" id="PF08352">
    <property type="entry name" value="oligo_HPY"/>
    <property type="match status" value="1"/>
</dbReference>
<dbReference type="GO" id="GO:0005524">
    <property type="term" value="F:ATP binding"/>
    <property type="evidence" value="ECO:0007669"/>
    <property type="project" value="UniProtKB-KW"/>
</dbReference>
<dbReference type="InterPro" id="IPR013563">
    <property type="entry name" value="Oligopep_ABC_C"/>
</dbReference>
<evidence type="ECO:0000256" key="1">
    <source>
        <dbReference type="ARBA" id="ARBA00004417"/>
    </source>
</evidence>
<proteinExistence type="inferred from homology"/>
<protein>
    <submittedName>
        <fullName evidence="10">ABC transporter ATP-binding protein</fullName>
    </submittedName>
</protein>
<comment type="subcellular location">
    <subcellularLocation>
        <location evidence="1">Cell inner membrane</location>
        <topology evidence="1">Peripheral membrane protein</topology>
    </subcellularLocation>
</comment>
<dbReference type="GO" id="GO:0005886">
    <property type="term" value="C:plasma membrane"/>
    <property type="evidence" value="ECO:0007669"/>
    <property type="project" value="UniProtKB-SubCell"/>
</dbReference>
<dbReference type="GO" id="GO:0016887">
    <property type="term" value="F:ATP hydrolysis activity"/>
    <property type="evidence" value="ECO:0007669"/>
    <property type="project" value="InterPro"/>
</dbReference>
<dbReference type="InterPro" id="IPR003593">
    <property type="entry name" value="AAA+_ATPase"/>
</dbReference>
<dbReference type="OrthoDB" id="9784450at2"/>
<dbReference type="FunFam" id="3.40.50.300:FF:000016">
    <property type="entry name" value="Oligopeptide ABC transporter ATP-binding component"/>
    <property type="match status" value="1"/>
</dbReference>
<dbReference type="InterPro" id="IPR003439">
    <property type="entry name" value="ABC_transporter-like_ATP-bd"/>
</dbReference>
<dbReference type="InterPro" id="IPR050388">
    <property type="entry name" value="ABC_Ni/Peptide_Import"/>
</dbReference>
<dbReference type="SMART" id="SM00382">
    <property type="entry name" value="AAA"/>
    <property type="match status" value="1"/>
</dbReference>
<evidence type="ECO:0000256" key="6">
    <source>
        <dbReference type="ARBA" id="ARBA00022741"/>
    </source>
</evidence>
<evidence type="ECO:0000259" key="9">
    <source>
        <dbReference type="PROSITE" id="PS50893"/>
    </source>
</evidence>
<feature type="domain" description="ABC transporter" evidence="9">
    <location>
        <begin position="4"/>
        <end position="254"/>
    </location>
</feature>
<dbReference type="PROSITE" id="PS50893">
    <property type="entry name" value="ABC_TRANSPORTER_2"/>
    <property type="match status" value="1"/>
</dbReference>
<evidence type="ECO:0000256" key="3">
    <source>
        <dbReference type="ARBA" id="ARBA00022448"/>
    </source>
</evidence>
<gene>
    <name evidence="10" type="ORF">FLL45_10910</name>
</gene>
<dbReference type="NCBIfam" id="TIGR01727">
    <property type="entry name" value="oligo_HPY"/>
    <property type="match status" value="1"/>
</dbReference>
<keyword evidence="5" id="KW-0997">Cell inner membrane</keyword>
<dbReference type="Proteomes" id="UP000317839">
    <property type="component" value="Unassembled WGS sequence"/>
</dbReference>
<dbReference type="PANTHER" id="PTHR43297">
    <property type="entry name" value="OLIGOPEPTIDE TRANSPORT ATP-BINDING PROTEIN APPD"/>
    <property type="match status" value="1"/>
</dbReference>
<reference evidence="10 11" key="1">
    <citation type="submission" date="2019-06" db="EMBL/GenBank/DDBJ databases">
        <title>Draft genome of Aliikangiella marina GYP-15.</title>
        <authorList>
            <person name="Wang G."/>
        </authorList>
    </citation>
    <scope>NUCLEOTIDE SEQUENCE [LARGE SCALE GENOMIC DNA]</scope>
    <source>
        <strain evidence="10 11">GYP-15</strain>
    </source>
</reference>
<name>A0A545TDX6_9GAMM</name>
<evidence type="ECO:0000313" key="11">
    <source>
        <dbReference type="Proteomes" id="UP000317839"/>
    </source>
</evidence>
<keyword evidence="3" id="KW-0813">Transport</keyword>
<evidence type="ECO:0000256" key="7">
    <source>
        <dbReference type="ARBA" id="ARBA00022840"/>
    </source>
</evidence>
<keyword evidence="8" id="KW-0472">Membrane</keyword>
<dbReference type="InterPro" id="IPR027417">
    <property type="entry name" value="P-loop_NTPase"/>
</dbReference>